<evidence type="ECO:0000259" key="3">
    <source>
        <dbReference type="PROSITE" id="PS51371"/>
    </source>
</evidence>
<dbReference type="CDD" id="cd04622">
    <property type="entry name" value="CBS_pair_HRP1_like"/>
    <property type="match status" value="1"/>
</dbReference>
<reference evidence="4 5" key="1">
    <citation type="submission" date="2020-08" db="EMBL/GenBank/DDBJ databases">
        <title>Genomic Encyclopedia of Type Strains, Phase IV (KMG-IV): sequencing the most valuable type-strain genomes for metagenomic binning, comparative biology and taxonomic classification.</title>
        <authorList>
            <person name="Goeker M."/>
        </authorList>
    </citation>
    <scope>NUCLEOTIDE SEQUENCE [LARGE SCALE GENOMIC DNA]</scope>
    <source>
        <strain evidence="4 5">DSM 21793</strain>
    </source>
</reference>
<evidence type="ECO:0000256" key="2">
    <source>
        <dbReference type="PROSITE-ProRule" id="PRU00703"/>
    </source>
</evidence>
<dbReference type="InterPro" id="IPR046342">
    <property type="entry name" value="CBS_dom_sf"/>
</dbReference>
<dbReference type="SUPFAM" id="SSF54631">
    <property type="entry name" value="CBS-domain pair"/>
    <property type="match status" value="1"/>
</dbReference>
<proteinExistence type="predicted"/>
<dbReference type="Gene3D" id="3.10.580.10">
    <property type="entry name" value="CBS-domain"/>
    <property type="match status" value="1"/>
</dbReference>
<gene>
    <name evidence="4" type="ORF">GGQ61_004387</name>
</gene>
<name>A0A840A5K3_9CAUL</name>
<feature type="domain" description="CBS" evidence="3">
    <location>
        <begin position="71"/>
        <end position="129"/>
    </location>
</feature>
<dbReference type="AlphaFoldDB" id="A0A840A5K3"/>
<keyword evidence="1" id="KW-0677">Repeat</keyword>
<dbReference type="RefSeq" id="WP_183777132.1">
    <property type="nucleotide sequence ID" value="NZ_JACIDK010000016.1"/>
</dbReference>
<dbReference type="PROSITE" id="PS51371">
    <property type="entry name" value="CBS"/>
    <property type="match status" value="2"/>
</dbReference>
<keyword evidence="5" id="KW-1185">Reference proteome</keyword>
<evidence type="ECO:0000313" key="5">
    <source>
        <dbReference type="Proteomes" id="UP000530564"/>
    </source>
</evidence>
<dbReference type="InterPro" id="IPR000644">
    <property type="entry name" value="CBS_dom"/>
</dbReference>
<accession>A0A840A5K3</accession>
<dbReference type="SMART" id="SM00116">
    <property type="entry name" value="CBS"/>
    <property type="match status" value="2"/>
</dbReference>
<keyword evidence="2" id="KW-0129">CBS domain</keyword>
<dbReference type="EMBL" id="JACIDK010000016">
    <property type="protein sequence ID" value="MBB3893638.1"/>
    <property type="molecule type" value="Genomic_DNA"/>
</dbReference>
<dbReference type="Proteomes" id="UP000530564">
    <property type="component" value="Unassembled WGS sequence"/>
</dbReference>
<evidence type="ECO:0000313" key="4">
    <source>
        <dbReference type="EMBL" id="MBB3893638.1"/>
    </source>
</evidence>
<feature type="domain" description="CBS" evidence="3">
    <location>
        <begin position="7"/>
        <end position="63"/>
    </location>
</feature>
<organism evidence="4 5">
    <name type="scientific">Phenylobacterium haematophilum</name>
    <dbReference type="NCBI Taxonomy" id="98513"/>
    <lineage>
        <taxon>Bacteria</taxon>
        <taxon>Pseudomonadati</taxon>
        <taxon>Pseudomonadota</taxon>
        <taxon>Alphaproteobacteria</taxon>
        <taxon>Caulobacterales</taxon>
        <taxon>Caulobacteraceae</taxon>
        <taxon>Phenylobacterium</taxon>
    </lineage>
</organism>
<comment type="caution">
    <text evidence="4">The sequence shown here is derived from an EMBL/GenBank/DDBJ whole genome shotgun (WGS) entry which is preliminary data.</text>
</comment>
<sequence length="140" mass="14720">MKVSEVMTAQVVTAKPKTSIKEVARMMSEIDSGVIPIAEDGKVLGVVTDRDIVVRVVADGGALDAPVSDIMTDDVQSCHADDNLAEATAKMGAHQVRRLLVYSDGRLAGILSLGDVALDYGAKAVGRTLEEISAEPANQQ</sequence>
<evidence type="ECO:0000256" key="1">
    <source>
        <dbReference type="ARBA" id="ARBA00022737"/>
    </source>
</evidence>
<dbReference type="Pfam" id="PF00571">
    <property type="entry name" value="CBS"/>
    <property type="match status" value="2"/>
</dbReference>
<dbReference type="InterPro" id="IPR051462">
    <property type="entry name" value="CBS_domain-containing"/>
</dbReference>
<dbReference type="PANTHER" id="PTHR48108:SF34">
    <property type="entry name" value="CBS DOMAIN-CONTAINING PROTEIN YHCV"/>
    <property type="match status" value="1"/>
</dbReference>
<dbReference type="PANTHER" id="PTHR48108">
    <property type="entry name" value="CBS DOMAIN-CONTAINING PROTEIN CBSX2, CHLOROPLASTIC"/>
    <property type="match status" value="1"/>
</dbReference>
<protein>
    <submittedName>
        <fullName evidence="4">CBS domain-containing protein</fullName>
    </submittedName>
</protein>